<proteinExistence type="predicted"/>
<evidence type="ECO:0000313" key="3">
    <source>
        <dbReference type="Proteomes" id="UP000247591"/>
    </source>
</evidence>
<protein>
    <recommendedName>
        <fullName evidence="4">MFS transporter</fullName>
    </recommendedName>
</protein>
<keyword evidence="1" id="KW-1133">Transmembrane helix</keyword>
<feature type="transmembrane region" description="Helical" evidence="1">
    <location>
        <begin position="243"/>
        <end position="261"/>
    </location>
</feature>
<feature type="transmembrane region" description="Helical" evidence="1">
    <location>
        <begin position="266"/>
        <end position="283"/>
    </location>
</feature>
<feature type="transmembrane region" description="Helical" evidence="1">
    <location>
        <begin position="77"/>
        <end position="96"/>
    </location>
</feature>
<dbReference type="AlphaFoldDB" id="A0A318RT78"/>
<feature type="transmembrane region" description="Helical" evidence="1">
    <location>
        <begin position="47"/>
        <end position="70"/>
    </location>
</feature>
<sequence>MKGASSVPDMVKRLVAPAAVAVSAFVAMVVLMTRLGGGSSLFENADAWRVLFEGDTACVTLAAVIAVVVGSVLRDRAIAVAIGCTGLVLIGVVAAIGTSASWSSYGLAVAAGLVIAAVALVAAHGTDRSVLQACLVGGALAAIWVARQLQQNHSEVYAFGDYTPVGRPTDWQLLIGASIALALLAGSWFTREAPSVTSRLVGAASTGRIIILGIAIPVAALLLWWWFVGTEILGDNTDTGTTTWAYGFLLVPLAVGGVLWLPGRDGLVLLAVLVTMAAVATVPRWQGSWPLPVVFVALIVVGILTGRRWPSPLIAMGVLLVCTSVTVIDQSPWDFAGIVAAFVVPAIGGHVVAASLPTTAGLSTVAVTAPATLAAMTVISVGWVAYGSSSPSGFDEVRPSTTELVISVATIVACAAAAAVVLRRTPSADANLVRE</sequence>
<evidence type="ECO:0008006" key="4">
    <source>
        <dbReference type="Google" id="ProtNLM"/>
    </source>
</evidence>
<keyword evidence="1" id="KW-0472">Membrane</keyword>
<feature type="transmembrane region" description="Helical" evidence="1">
    <location>
        <begin position="171"/>
        <end position="189"/>
    </location>
</feature>
<feature type="transmembrane region" description="Helical" evidence="1">
    <location>
        <begin position="289"/>
        <end position="306"/>
    </location>
</feature>
<feature type="transmembrane region" description="Helical" evidence="1">
    <location>
        <begin position="14"/>
        <end position="35"/>
    </location>
</feature>
<feature type="transmembrane region" description="Helical" evidence="1">
    <location>
        <begin position="335"/>
        <end position="353"/>
    </location>
</feature>
<feature type="transmembrane region" description="Helical" evidence="1">
    <location>
        <begin position="102"/>
        <end position="123"/>
    </location>
</feature>
<gene>
    <name evidence="2" type="ORF">DFR67_102310</name>
</gene>
<dbReference type="EMBL" id="QJSP01000002">
    <property type="protein sequence ID" value="PYE20172.1"/>
    <property type="molecule type" value="Genomic_DNA"/>
</dbReference>
<organism evidence="2 3">
    <name type="scientific">Williamsia limnetica</name>
    <dbReference type="NCBI Taxonomy" id="882452"/>
    <lineage>
        <taxon>Bacteria</taxon>
        <taxon>Bacillati</taxon>
        <taxon>Actinomycetota</taxon>
        <taxon>Actinomycetes</taxon>
        <taxon>Mycobacteriales</taxon>
        <taxon>Nocardiaceae</taxon>
        <taxon>Williamsia</taxon>
    </lineage>
</organism>
<feature type="transmembrane region" description="Helical" evidence="1">
    <location>
        <begin position="130"/>
        <end position="147"/>
    </location>
</feature>
<keyword evidence="3" id="KW-1185">Reference proteome</keyword>
<feature type="transmembrane region" description="Helical" evidence="1">
    <location>
        <begin position="313"/>
        <end position="329"/>
    </location>
</feature>
<feature type="transmembrane region" description="Helical" evidence="1">
    <location>
        <begin position="365"/>
        <end position="384"/>
    </location>
</feature>
<keyword evidence="1" id="KW-0812">Transmembrane</keyword>
<evidence type="ECO:0000256" key="1">
    <source>
        <dbReference type="SAM" id="Phobius"/>
    </source>
</evidence>
<reference evidence="2 3" key="1">
    <citation type="submission" date="2018-06" db="EMBL/GenBank/DDBJ databases">
        <title>Genomic Encyclopedia of Type Strains, Phase IV (KMG-IV): sequencing the most valuable type-strain genomes for metagenomic binning, comparative biology and taxonomic classification.</title>
        <authorList>
            <person name="Goeker M."/>
        </authorList>
    </citation>
    <scope>NUCLEOTIDE SEQUENCE [LARGE SCALE GENOMIC DNA]</scope>
    <source>
        <strain evidence="2 3">DSM 45521</strain>
    </source>
</reference>
<evidence type="ECO:0000313" key="2">
    <source>
        <dbReference type="EMBL" id="PYE20172.1"/>
    </source>
</evidence>
<name>A0A318RT78_WILLI</name>
<feature type="transmembrane region" description="Helical" evidence="1">
    <location>
        <begin position="209"/>
        <end position="228"/>
    </location>
</feature>
<feature type="transmembrane region" description="Helical" evidence="1">
    <location>
        <begin position="404"/>
        <end position="422"/>
    </location>
</feature>
<accession>A0A318RT78</accession>
<dbReference type="Proteomes" id="UP000247591">
    <property type="component" value="Unassembled WGS sequence"/>
</dbReference>
<comment type="caution">
    <text evidence="2">The sequence shown here is derived from an EMBL/GenBank/DDBJ whole genome shotgun (WGS) entry which is preliminary data.</text>
</comment>